<reference evidence="1 2" key="1">
    <citation type="journal article" date="2020" name="Mol. Biol. Evol.">
        <title>Distinct Expression and Methylation Patterns for Genes with Different Fates following a Single Whole-Genome Duplication in Flowering Plants.</title>
        <authorList>
            <person name="Shi T."/>
            <person name="Rahmani R.S."/>
            <person name="Gugger P.F."/>
            <person name="Wang M."/>
            <person name="Li H."/>
            <person name="Zhang Y."/>
            <person name="Li Z."/>
            <person name="Wang Q."/>
            <person name="Van de Peer Y."/>
            <person name="Marchal K."/>
            <person name="Chen J."/>
        </authorList>
    </citation>
    <scope>NUCLEOTIDE SEQUENCE [LARGE SCALE GENOMIC DNA]</scope>
    <source>
        <tissue evidence="1">Leaf</tissue>
    </source>
</reference>
<evidence type="ECO:0000313" key="2">
    <source>
        <dbReference type="Proteomes" id="UP000607653"/>
    </source>
</evidence>
<dbReference type="EMBL" id="DUZY01000003">
    <property type="protein sequence ID" value="DAD32315.1"/>
    <property type="molecule type" value="Genomic_DNA"/>
</dbReference>
<name>A0A822YMS0_NELNU</name>
<keyword evidence="2" id="KW-1185">Reference proteome</keyword>
<proteinExistence type="predicted"/>
<organism evidence="1 2">
    <name type="scientific">Nelumbo nucifera</name>
    <name type="common">Sacred lotus</name>
    <dbReference type="NCBI Taxonomy" id="4432"/>
    <lineage>
        <taxon>Eukaryota</taxon>
        <taxon>Viridiplantae</taxon>
        <taxon>Streptophyta</taxon>
        <taxon>Embryophyta</taxon>
        <taxon>Tracheophyta</taxon>
        <taxon>Spermatophyta</taxon>
        <taxon>Magnoliopsida</taxon>
        <taxon>Proteales</taxon>
        <taxon>Nelumbonaceae</taxon>
        <taxon>Nelumbo</taxon>
    </lineage>
</organism>
<sequence length="50" mass="5647">MAMLGGRVRNVLVVTGEGDNSDESIGFLRDALKTMAERSNSGDFFKRRRW</sequence>
<dbReference type="Proteomes" id="UP000607653">
    <property type="component" value="Unassembled WGS sequence"/>
</dbReference>
<accession>A0A822YMS0</accession>
<evidence type="ECO:0000313" key="1">
    <source>
        <dbReference type="EMBL" id="DAD32315.1"/>
    </source>
</evidence>
<dbReference type="AlphaFoldDB" id="A0A822YMS0"/>
<gene>
    <name evidence="1" type="ORF">HUJ06_011166</name>
</gene>
<comment type="caution">
    <text evidence="1">The sequence shown here is derived from an EMBL/GenBank/DDBJ whole genome shotgun (WGS) entry which is preliminary data.</text>
</comment>
<protein>
    <submittedName>
        <fullName evidence="1">Uncharacterized protein</fullName>
    </submittedName>
</protein>